<dbReference type="InterPro" id="IPR055941">
    <property type="entry name" value="DUF7519"/>
</dbReference>
<dbReference type="RefSeq" id="WP_004056482.1">
    <property type="nucleotide sequence ID" value="NC_017943.1"/>
</dbReference>
<accession>I3RA27</accession>
<gene>
    <name evidence="2" type="ordered locus">HFX_5255</name>
    <name evidence="3" type="ORF">BM92_19185</name>
    <name evidence="4" type="ORF">C439_01385</name>
    <name evidence="5" type="ORF">E6P09_18140</name>
</gene>
<name>I3RA27_HALMT</name>
<evidence type="ECO:0000313" key="5">
    <source>
        <dbReference type="EMBL" id="QCQ77236.1"/>
    </source>
</evidence>
<dbReference type="GeneID" id="40158379"/>
<keyword evidence="1" id="KW-1133">Transmembrane helix</keyword>
<evidence type="ECO:0000313" key="6">
    <source>
        <dbReference type="Proteomes" id="UP000006469"/>
    </source>
</evidence>
<dbReference type="Pfam" id="PF24363">
    <property type="entry name" value="DUF7519"/>
    <property type="match status" value="1"/>
</dbReference>
<evidence type="ECO:0000313" key="4">
    <source>
        <dbReference type="EMBL" id="EMA05410.1"/>
    </source>
</evidence>
<dbReference type="EMBL" id="CP007553">
    <property type="protein sequence ID" value="AHZ24324.1"/>
    <property type="molecule type" value="Genomic_DNA"/>
</dbReference>
<evidence type="ECO:0000313" key="3">
    <source>
        <dbReference type="EMBL" id="AHZ24324.1"/>
    </source>
</evidence>
<proteinExistence type="predicted"/>
<geneLocation type="plasmid" evidence="5 9">
    <name>pHME322</name>
</geneLocation>
<evidence type="ECO:0000256" key="1">
    <source>
        <dbReference type="SAM" id="Phobius"/>
    </source>
</evidence>
<geneLocation type="plasmid" evidence="2 6">
    <name>pHM300</name>
</geneLocation>
<feature type="transmembrane region" description="Helical" evidence="1">
    <location>
        <begin position="109"/>
        <end position="132"/>
    </location>
</feature>
<dbReference type="EMBL" id="CP001870">
    <property type="protein sequence ID" value="AFK21087.1"/>
    <property type="molecule type" value="Genomic_DNA"/>
</dbReference>
<reference evidence="5 9" key="6">
    <citation type="submission" date="2019-04" db="EMBL/GenBank/DDBJ databases">
        <title>Methylomes of two halophilic Archaea, Haloarcula marismortui and Haloferax mediterranei.</title>
        <authorList>
            <person name="DasSarma S."/>
            <person name="DasSarma P."/>
            <person name="DasSarma S."/>
            <person name="Fomenkov A."/>
            <person name="Vincze T."/>
            <person name="Anton B.P."/>
            <person name="Roberts R.J."/>
        </authorList>
    </citation>
    <scope>NUCLEOTIDE SEQUENCE [LARGE SCALE GENOMIC DNA]</scope>
    <source>
        <strain evidence="5">ATCC 33500</strain>
        <strain evidence="9">ATCC 33500 / DSM 1411 / JCM 8866 / NBRC 14739 / NCIMB 2177 / R-4</strain>
        <plasmid evidence="5 9">pHME322</plasmid>
    </source>
</reference>
<dbReference type="HOGENOM" id="CLU_100865_1_0_2"/>
<reference evidence="2" key="5">
    <citation type="submission" date="2014-05" db="EMBL/GenBank/DDBJ databases">
        <authorList>
            <person name="Wang L."/>
            <person name="Yang H."/>
            <person name="Xiang H."/>
        </authorList>
    </citation>
    <scope>NUCLEOTIDE SEQUENCE</scope>
    <source>
        <strain evidence="2">CGMCC 1.2087</strain>
        <plasmid evidence="2">pHM300</plasmid>
    </source>
</reference>
<organism evidence="2 6">
    <name type="scientific">Haloferax mediterranei (strain ATCC 33500 / DSM 1411 / JCM 8866 / NBRC 14739 / NCIMB 2177 / R-4)</name>
    <name type="common">Halobacterium mediterranei</name>
    <dbReference type="NCBI Taxonomy" id="523841"/>
    <lineage>
        <taxon>Archaea</taxon>
        <taxon>Methanobacteriati</taxon>
        <taxon>Methanobacteriota</taxon>
        <taxon>Stenosarchaea group</taxon>
        <taxon>Halobacteria</taxon>
        <taxon>Halobacteriales</taxon>
        <taxon>Haloferacaceae</taxon>
        <taxon>Haloferax</taxon>
    </lineage>
</organism>
<dbReference type="EMBL" id="AOLO01000001">
    <property type="protein sequence ID" value="EMA05410.1"/>
    <property type="molecule type" value="Genomic_DNA"/>
</dbReference>
<geneLocation type="plasmid" evidence="3 8">
    <name>HMPLAS2</name>
</geneLocation>
<dbReference type="Proteomes" id="UP000299011">
    <property type="component" value="Plasmid pHME322"/>
</dbReference>
<protein>
    <submittedName>
        <fullName evidence="2">Uncharacterized protein</fullName>
    </submittedName>
</protein>
<dbReference type="EMBL" id="CP039141">
    <property type="protein sequence ID" value="QCQ77236.1"/>
    <property type="molecule type" value="Genomic_DNA"/>
</dbReference>
<feature type="transmembrane region" description="Helical" evidence="1">
    <location>
        <begin position="55"/>
        <end position="85"/>
    </location>
</feature>
<dbReference type="Proteomes" id="UP000027075">
    <property type="component" value="Plasmid HMPLAS2"/>
</dbReference>
<keyword evidence="1" id="KW-0812">Transmembrane</keyword>
<evidence type="ECO:0000313" key="8">
    <source>
        <dbReference type="Proteomes" id="UP000027075"/>
    </source>
</evidence>
<dbReference type="Proteomes" id="UP000006469">
    <property type="component" value="Plasmid pHM300"/>
</dbReference>
<keyword evidence="7" id="KW-1185">Reference proteome</keyword>
<evidence type="ECO:0000313" key="9">
    <source>
        <dbReference type="Proteomes" id="UP000299011"/>
    </source>
</evidence>
<reference evidence="2" key="1">
    <citation type="journal article" date="2012" name="Appl. Environ. Microbiol.">
        <title>Identification of the haloarchaeal phasin (PhaP) that functions in polyhydroxyalkanoate accumulation and granule formation in Haloferax mediterranei.</title>
        <authorList>
            <person name="Cai S."/>
            <person name="Cai L."/>
            <person name="Liu H."/>
            <person name="Liu X."/>
            <person name="Han J."/>
            <person name="Zhou J."/>
            <person name="Xiang H."/>
        </authorList>
    </citation>
    <scope>NUCLEOTIDE SEQUENCE</scope>
    <source>
        <strain evidence="2">CGMCC 1.2087</strain>
    </source>
</reference>
<dbReference type="AlphaFoldDB" id="I3RA27"/>
<evidence type="ECO:0000313" key="2">
    <source>
        <dbReference type="EMBL" id="AFK21087.1"/>
    </source>
</evidence>
<reference evidence="4 7" key="3">
    <citation type="journal article" date="2014" name="PLoS Genet.">
        <title>Phylogenetically driven sequencing of extremely halophilic archaea reveals strategies for static and dynamic osmo-response.</title>
        <authorList>
            <person name="Becker E.A."/>
            <person name="Seitzer P.M."/>
            <person name="Tritt A."/>
            <person name="Larsen D."/>
            <person name="Krusor M."/>
            <person name="Yao A.I."/>
            <person name="Wu D."/>
            <person name="Madern D."/>
            <person name="Eisen J.A."/>
            <person name="Darling A.E."/>
            <person name="Facciotti M.T."/>
        </authorList>
    </citation>
    <scope>NUCLEOTIDE SEQUENCE [LARGE SCALE GENOMIC DNA]</scope>
    <source>
        <strain evidence="4">ATCC 33500</strain>
        <strain evidence="7">ATCC 33500 / DSM 1411 / JCM 8866 / NBRC 14739 / NCIMB 2177 / R-4</strain>
    </source>
</reference>
<evidence type="ECO:0000313" key="7">
    <source>
        <dbReference type="Proteomes" id="UP000011603"/>
    </source>
</evidence>
<keyword evidence="2" id="KW-0614">Plasmid</keyword>
<keyword evidence="1" id="KW-0472">Membrane</keyword>
<reference evidence="2 6" key="2">
    <citation type="journal article" date="2012" name="J. Bacteriol.">
        <title>Complete genome sequence of the metabolically versatile halophilic archaeon Haloferax mediterranei, a poly(3-hydroxybutyrate-co-3-hydroxyvalerate) producer.</title>
        <authorList>
            <person name="Han J."/>
            <person name="Zhang F."/>
            <person name="Hou J."/>
            <person name="Liu X."/>
            <person name="Li M."/>
            <person name="Liu H."/>
            <person name="Cai L."/>
            <person name="Zhang B."/>
            <person name="Chen Y."/>
            <person name="Zhou J."/>
            <person name="Hu S."/>
            <person name="Xiang H."/>
        </authorList>
    </citation>
    <scope>NUCLEOTIDE SEQUENCE [LARGE SCALE GENOMIC DNA]</scope>
    <source>
        <strain evidence="6">ATCC 33500 / DSM 1411 / JCM 8866 / NBRC 14739 / NCIMB 2177 / R-4</strain>
        <strain evidence="2">CGMCC 1.2087</strain>
        <plasmid evidence="6">pHM300</plasmid>
    </source>
</reference>
<dbReference type="Proteomes" id="UP000011603">
    <property type="component" value="Unassembled WGS sequence"/>
</dbReference>
<dbReference type="PATRIC" id="fig|523841.21.peg.277"/>
<dbReference type="KEGG" id="hme:HFX_5255"/>
<feature type="transmembrane region" description="Helical" evidence="1">
    <location>
        <begin position="139"/>
        <end position="156"/>
    </location>
</feature>
<reference evidence="3 8" key="4">
    <citation type="submission" date="2014-04" db="EMBL/GenBank/DDBJ databases">
        <title>Transcriptional profiles of Haloferax mediterranei on the basis of nitrogen availability.</title>
        <authorList>
            <person name="Bautista V."/>
        </authorList>
    </citation>
    <scope>NUCLEOTIDE SEQUENCE [LARGE SCALE GENOMIC DNA]</scope>
    <source>
        <strain evidence="3">ATCC 33500</strain>
        <strain evidence="8">ATCC 33500 / DSM 1411 / JCM 8866 / NBRC 14739 / NCIMB 2177 / R-4</strain>
        <plasmid evidence="3">HMPLAS2</plasmid>
        <plasmid evidence="8">Plasmid HMPLAS2</plasmid>
    </source>
</reference>
<feature type="transmembrane region" description="Helical" evidence="1">
    <location>
        <begin position="26"/>
        <end position="43"/>
    </location>
</feature>
<sequence length="158" mass="16080">MPPLLSSGIALLAAIATLVITAVSTYTLAASALGVFFLLVGLVRGSTEIYTLGTVLLVVAIILAGMLGMAPLFLLTAAFFALIAWDVGQNGFSIADEVGSGVSTLRIEMVHAVSSSVVFAAGSSVGYAVFLTMTGRQPVLALVALLVGVVALLLALQR</sequence>